<keyword evidence="7" id="KW-1185">Reference proteome</keyword>
<evidence type="ECO:0000256" key="3">
    <source>
        <dbReference type="ARBA" id="ARBA00022989"/>
    </source>
</evidence>
<protein>
    <submittedName>
        <fullName evidence="6">DUF490 domain-containing protein</fullName>
    </submittedName>
</protein>
<evidence type="ECO:0000256" key="2">
    <source>
        <dbReference type="ARBA" id="ARBA00022692"/>
    </source>
</evidence>
<evidence type="ECO:0000256" key="4">
    <source>
        <dbReference type="ARBA" id="ARBA00023136"/>
    </source>
</evidence>
<comment type="subcellular location">
    <subcellularLocation>
        <location evidence="1">Membrane</location>
        <topology evidence="1">Single-pass membrane protein</topology>
    </subcellularLocation>
</comment>
<evidence type="ECO:0000259" key="5">
    <source>
        <dbReference type="Pfam" id="PF04357"/>
    </source>
</evidence>
<dbReference type="Pfam" id="PF04357">
    <property type="entry name" value="TamB"/>
    <property type="match status" value="1"/>
</dbReference>
<evidence type="ECO:0000313" key="6">
    <source>
        <dbReference type="EMBL" id="GHB18715.1"/>
    </source>
</evidence>
<dbReference type="InterPro" id="IPR007452">
    <property type="entry name" value="TamB_C"/>
</dbReference>
<evidence type="ECO:0000313" key="7">
    <source>
        <dbReference type="Proteomes" id="UP000637980"/>
    </source>
</evidence>
<keyword evidence="3" id="KW-1133">Transmembrane helix</keyword>
<dbReference type="Proteomes" id="UP000637980">
    <property type="component" value="Unassembled WGS sequence"/>
</dbReference>
<reference evidence="7" key="1">
    <citation type="journal article" date="2019" name="Int. J. Syst. Evol. Microbiol.">
        <title>The Global Catalogue of Microorganisms (GCM) 10K type strain sequencing project: providing services to taxonomists for standard genome sequencing and annotation.</title>
        <authorList>
            <consortium name="The Broad Institute Genomics Platform"/>
            <consortium name="The Broad Institute Genome Sequencing Center for Infectious Disease"/>
            <person name="Wu L."/>
            <person name="Ma J."/>
        </authorList>
    </citation>
    <scope>NUCLEOTIDE SEQUENCE [LARGE SCALE GENOMIC DNA]</scope>
    <source>
        <strain evidence="7">KCTC 12861</strain>
    </source>
</reference>
<gene>
    <name evidence="6" type="ORF">GCM10007094_03120</name>
</gene>
<organism evidence="6 7">
    <name type="scientific">Pseudovibrio japonicus</name>
    <dbReference type="NCBI Taxonomy" id="366534"/>
    <lineage>
        <taxon>Bacteria</taxon>
        <taxon>Pseudomonadati</taxon>
        <taxon>Pseudomonadota</taxon>
        <taxon>Alphaproteobacteria</taxon>
        <taxon>Hyphomicrobiales</taxon>
        <taxon>Stappiaceae</taxon>
        <taxon>Pseudovibrio</taxon>
    </lineage>
</organism>
<comment type="caution">
    <text evidence="6">The sequence shown here is derived from an EMBL/GenBank/DDBJ whole genome shotgun (WGS) entry which is preliminary data.</text>
</comment>
<evidence type="ECO:0000256" key="1">
    <source>
        <dbReference type="ARBA" id="ARBA00004167"/>
    </source>
</evidence>
<accession>A0ABQ3DWR3</accession>
<name>A0ABQ3DWR3_9HYPH</name>
<sequence length="1466" mass="154126">MQLVRRITTILGKVLALLLVLVLVIYAGLVVASSFNQGRQLLGTTLSSLLPDVTIEQPRLTVSGNLLAKGIYLSDQGGSWLEIHDAAVRWSPLALITRSLNVQELSAQRVGLSRLPASAESPEPDDTSATGLALPFSSIQLQQLNIEEVALPASLAGMPAQFSVTGTASYSSSPDTISGALNVTRSGAVQGSANLEVDFDPTDGVVNFRAMVSEAANGLVANLLELEDAPSFTLQMEGGGPLSNWSSSLQVDLNDVRAIDGDVTLSQSGAQKFLTTRLSGELDQFLPASVTSLFSGQTLWFASASLNENYVPLTANARLSTGAITAQLENTYAVDGKVLDAKAQIQTVANNSEPLVLRGGTQIVQLGALTINASASGPLENLDWDLSAQFSQVETHDVDVDDINLSARGEGAQFSDQDMSVPMEVNLRVSGIDIPSSAEDQRIDTATLSLQGTAFPIRKELDFSELHLESDGARAHFDMIEISPENGRAKGELSLSDLSVLSALVGYELSGSVETSFSLLADFDQMSGEIDLSGSSNRVSLQNESVDRVLGSLSQFSAKLSATVDTSDLLSSTGHLDRLTFDNTFGQIEAHGTLQDRQVDGALTAQVERLDLLDPRVVGALNASGTVSGDVSAPDVTLKVRADRVEMDGTPLEQLQLSADGTLSETTPNADIDLSGMFEGQALIGKFKLVSEADKLSIPTLDFEFGGNSLTGHAQIPEIAQLPEGLVGQFTIEANDLSTLSPLVLTEIDGSAQGHLDIQQDGGDARIKFDLTADGLRFEQSSISSFVAEGWIDKPFMRPAANANITLDGVEIEGMNLRSLTMNATPVEGNTANAVATGFSIEADFAENNDKIQSTGMVQAVPDGVVLTLSTLEGIYKGIQTNLRQPATISLLEDRTSVTPFELALGNGTLRVTGSNTGELDISAEMMQLPLSLANAFVSDLDLAGTLNGSARVSGTKEAPQANWQIVLDGFSAKPLADNRILPIQIENSGSFAANQIDQQTIVSNGSGLNVQSSGTINLTGAQELSLTTTGTIPLEVVGAKLIEQNLGGSGGFSLDGTVSGPLRDPQVAIEIRPVDLVTTQFSTGMTLTDYAGAIRITRQEIVIDALEAKFSNNGTLNLNGTLGLGAGLPAQIELTIDGGRYIDGTFISALIDADLRLQGSLADAGSPPSIEGNVTINQADIEIPSSFNSSINPVIVRHLNAPKPVLEQAEILAQDEGRDTEQENEQPSALMMANLNVDVEADGKIFIRGRGVNAEAGGSLNIGGTLSDVRTVGAFSLVRGRIDILSKRLTLSRGNVTFSGPLVPRLDFAATTTSGTTEITVLVSGPADMPSVDFTSVPSLPSDEVLSQLLFGESVDDLSPFQLANLASAISTLTGGTGIEGPLGTLRNLLGVSDIDINFDAAGNPELAVGGYVSERVYLGVTQEATTGDNSAAVDIDVTKFLKLRGQAGSDGDAKAGFYYEREYD</sequence>
<dbReference type="PANTHER" id="PTHR36985:SF1">
    <property type="entry name" value="TRANSLOCATION AND ASSEMBLY MODULE SUBUNIT TAMB"/>
    <property type="match status" value="1"/>
</dbReference>
<dbReference type="RefSeq" id="WP_189434750.1">
    <property type="nucleotide sequence ID" value="NZ_BMXE01000001.1"/>
</dbReference>
<proteinExistence type="predicted"/>
<keyword evidence="4" id="KW-0472">Membrane</keyword>
<feature type="domain" description="Translocation and assembly module TamB C-terminal" evidence="5">
    <location>
        <begin position="1107"/>
        <end position="1465"/>
    </location>
</feature>
<keyword evidence="2" id="KW-0812">Transmembrane</keyword>
<dbReference type="PANTHER" id="PTHR36985">
    <property type="entry name" value="TRANSLOCATION AND ASSEMBLY MODULE SUBUNIT TAMB"/>
    <property type="match status" value="1"/>
</dbReference>
<dbReference type="EMBL" id="BMXE01000001">
    <property type="protein sequence ID" value="GHB18715.1"/>
    <property type="molecule type" value="Genomic_DNA"/>
</dbReference>